<evidence type="ECO:0000256" key="4">
    <source>
        <dbReference type="ARBA" id="ARBA00023295"/>
    </source>
</evidence>
<dbReference type="SUPFAM" id="SSF74650">
    <property type="entry name" value="Galactose mutarotase-like"/>
    <property type="match status" value="1"/>
</dbReference>
<reference evidence="6" key="2">
    <citation type="submission" date="2022-01" db="EMBL/GenBank/DDBJ databases">
        <authorList>
            <person name="Zivanovic Y."/>
            <person name="Moreira D."/>
            <person name="Lopez-Garcia P."/>
        </authorList>
    </citation>
    <scope>NUCLEOTIDE SEQUENCE</scope>
    <source>
        <strain evidence="6">G9</strain>
    </source>
</reference>
<dbReference type="InterPro" id="IPR028995">
    <property type="entry name" value="Glyco_hydro_57/38_cen_sf"/>
</dbReference>
<dbReference type="Proteomes" id="UP001154265">
    <property type="component" value="Unassembled WGS sequence"/>
</dbReference>
<evidence type="ECO:0000256" key="3">
    <source>
        <dbReference type="ARBA" id="ARBA00022801"/>
    </source>
</evidence>
<dbReference type="InterPro" id="IPR011682">
    <property type="entry name" value="Glyco_hydro_38_C"/>
</dbReference>
<dbReference type="Gene3D" id="3.20.110.10">
    <property type="entry name" value="Glycoside hydrolase 38, N terminal domain"/>
    <property type="match status" value="1"/>
</dbReference>
<dbReference type="InterPro" id="IPR027291">
    <property type="entry name" value="Glyco_hydro_38_N_sf"/>
</dbReference>
<gene>
    <name evidence="6" type="ORF">L3556_03920</name>
</gene>
<keyword evidence="2" id="KW-0479">Metal-binding</keyword>
<evidence type="ECO:0000256" key="1">
    <source>
        <dbReference type="ARBA" id="ARBA00009792"/>
    </source>
</evidence>
<dbReference type="InterPro" id="IPR011330">
    <property type="entry name" value="Glyco_hydro/deAcase_b/a-brl"/>
</dbReference>
<dbReference type="SMART" id="SM00872">
    <property type="entry name" value="Alpha-mann_mid"/>
    <property type="match status" value="1"/>
</dbReference>
<evidence type="ECO:0000313" key="6">
    <source>
        <dbReference type="EMBL" id="MDG2990084.1"/>
    </source>
</evidence>
<name>A0ABT6EWC6_9SYNE</name>
<dbReference type="Pfam" id="PF09261">
    <property type="entry name" value="Alpha-mann_mid"/>
    <property type="match status" value="1"/>
</dbReference>
<dbReference type="Pfam" id="PF07748">
    <property type="entry name" value="Glyco_hydro_38C"/>
    <property type="match status" value="1"/>
</dbReference>
<evidence type="ECO:0000256" key="2">
    <source>
        <dbReference type="ARBA" id="ARBA00022723"/>
    </source>
</evidence>
<dbReference type="Gene3D" id="2.70.98.30">
    <property type="entry name" value="Golgi alpha-mannosidase II, domain 4"/>
    <property type="match status" value="1"/>
</dbReference>
<dbReference type="Gene3D" id="2.60.40.1180">
    <property type="entry name" value="Golgi alpha-mannosidase II"/>
    <property type="match status" value="1"/>
</dbReference>
<dbReference type="InterPro" id="IPR013780">
    <property type="entry name" value="Glyco_hydro_b"/>
</dbReference>
<dbReference type="EMBL" id="JAKKUT010000002">
    <property type="protein sequence ID" value="MDG2990084.1"/>
    <property type="molecule type" value="Genomic_DNA"/>
</dbReference>
<dbReference type="RefSeq" id="WP_277866002.1">
    <property type="nucleotide sequence ID" value="NZ_JAKKUT010000002.1"/>
</dbReference>
<evidence type="ECO:0000259" key="5">
    <source>
        <dbReference type="SMART" id="SM00872"/>
    </source>
</evidence>
<dbReference type="PANTHER" id="PTHR46017:SF1">
    <property type="entry name" value="ALPHA-MANNOSIDASE 2C1"/>
    <property type="match status" value="1"/>
</dbReference>
<dbReference type="InterPro" id="IPR041147">
    <property type="entry name" value="GH38_C"/>
</dbReference>
<organism evidence="6 7">
    <name type="scientific">Candidatus Synechococcus calcipolaris G9</name>
    <dbReference type="NCBI Taxonomy" id="1497997"/>
    <lineage>
        <taxon>Bacteria</taxon>
        <taxon>Bacillati</taxon>
        <taxon>Cyanobacteriota</taxon>
        <taxon>Cyanophyceae</taxon>
        <taxon>Synechococcales</taxon>
        <taxon>Synechococcaceae</taxon>
        <taxon>Synechococcus</taxon>
    </lineage>
</organism>
<keyword evidence="4" id="KW-0326">Glycosidase</keyword>
<dbReference type="InterPro" id="IPR015341">
    <property type="entry name" value="Glyco_hydro_38_cen"/>
</dbReference>
<accession>A0ABT6EWC6</accession>
<dbReference type="SUPFAM" id="SSF88688">
    <property type="entry name" value="Families 57/38 glycoside transferase middle domain"/>
    <property type="match status" value="1"/>
</dbReference>
<evidence type="ECO:0000313" key="7">
    <source>
        <dbReference type="Proteomes" id="UP001154265"/>
    </source>
</evidence>
<dbReference type="Pfam" id="PF17677">
    <property type="entry name" value="Glyco_hydro38C2"/>
    <property type="match status" value="1"/>
</dbReference>
<dbReference type="InterPro" id="IPR037094">
    <property type="entry name" value="Glyco_hydro_38_cen_sf"/>
</dbReference>
<dbReference type="Gene3D" id="1.20.1270.50">
    <property type="entry name" value="Glycoside hydrolase family 38, central domain"/>
    <property type="match status" value="1"/>
</dbReference>
<proteinExistence type="inferred from homology"/>
<keyword evidence="7" id="KW-1185">Reference proteome</keyword>
<feature type="domain" description="Glycoside hydrolase family 38 central" evidence="5">
    <location>
        <begin position="493"/>
        <end position="571"/>
    </location>
</feature>
<dbReference type="SUPFAM" id="SSF88713">
    <property type="entry name" value="Glycoside hydrolase/deacetylase"/>
    <property type="match status" value="1"/>
</dbReference>
<dbReference type="InterPro" id="IPR000602">
    <property type="entry name" value="Glyco_hydro_38_N"/>
</dbReference>
<comment type="similarity">
    <text evidence="1">Belongs to the glycosyl hydrolase 38 family.</text>
</comment>
<dbReference type="CDD" id="cd10789">
    <property type="entry name" value="GH38N_AMII_ER_cytosolic"/>
    <property type="match status" value="1"/>
</dbReference>
<reference evidence="6" key="1">
    <citation type="journal article" date="2022" name="Genome Biol. Evol.">
        <title>A New Gene Family Diagnostic for Intracellular Biomineralization of Amorphous Ca Carbonates by Cyanobacteria.</title>
        <authorList>
            <person name="Benzerara K."/>
            <person name="Duprat E."/>
            <person name="Bitard-Feildel T."/>
            <person name="Caumes G."/>
            <person name="Cassier-Chauvat C."/>
            <person name="Chauvat F."/>
            <person name="Dezi M."/>
            <person name="Diop S.I."/>
            <person name="Gaschignard G."/>
            <person name="Gorgen S."/>
            <person name="Gugger M."/>
            <person name="Lopez-Garcia P."/>
            <person name="Millet M."/>
            <person name="Skouri-Panet F."/>
            <person name="Moreira D."/>
            <person name="Callebaut I."/>
        </authorList>
    </citation>
    <scope>NUCLEOTIDE SEQUENCE</scope>
    <source>
        <strain evidence="6">G9</strain>
    </source>
</reference>
<dbReference type="Pfam" id="PF01074">
    <property type="entry name" value="Glyco_hydro_38N"/>
    <property type="match status" value="1"/>
</dbReference>
<protein>
    <submittedName>
        <fullName evidence="6">Alpha-mannosidase</fullName>
    </submittedName>
</protein>
<dbReference type="PANTHER" id="PTHR46017">
    <property type="entry name" value="ALPHA-MANNOSIDASE 2C1"/>
    <property type="match status" value="1"/>
</dbReference>
<comment type="caution">
    <text evidence="6">The sequence shown here is derived from an EMBL/GenBank/DDBJ whole genome shotgun (WGS) entry which is preliminary data.</text>
</comment>
<keyword evidence="3" id="KW-0378">Hydrolase</keyword>
<sequence length="1042" mass="118434">MANLADQLTKQCQRLQSCVLQDRQTGWYRLPPPPASNTPPSLVNLASPLDLNEKGHISWPQGQVSLWLGQKITVPADLEGYTLEGLTLRIQLTWWAENAQIYVNGERVQEGDLFDHSCRICLGAAVTPGESWEICLHLVSPGHDPGALVRSQVVYESATGIDPGFVAQELEIVKLFLGELDPDQQEQLQEQLTRLAATENQRQQLDSALEIVHEHLKQWRSRLGAYQIHLTGHAHLDLAWLWPVAETWEAAKRTFESVLALQDQYPELIFSHSSPALYAHLEETDPDLFQRIQRAVQQGRWEVAAGLWVEPELNLISGESLARQILYGQRYVQEKFGGLSKVAWLPDSFGFCRQLPHFLRRGEIEYFVTQKLRWNDTTVFPHGWFRWQDGTGDSVLSLMSAPIGEGLDPVKIAAYAQEWYGKTGSHRSLWLPGVGDHGGGPTADMLEIYRRWQRLEGFMPRMAFTTVQTYLEALKAETSLESLPLWQDELYLEFHRGCYTSHGDQKQLHQDCEQALVQAEIWSSLAGMVVGAAYPHQELERLWKLLLFNQFHDILPGTAIAPVYTDANGDWSEILSHANTLLETAQTHILENITYPEPPEPDAIPLVVFNSLSWARTRLVHVPLESLAPYLWQIKNSAGDSVPWDRGSAENLGFVALEVPPLGYGLYWLCPIPEPVTPFRPPLGYLIENNYLHVEINAQTGEITNLYDKIQQRFILKGPGNQLQFFQDQGQYWDAWNIDPNYGNYPLEKATLQQIEWIRWHPLEQRLRVTWQFRQSQIQQDYCLEIYSPVLKIETVIDWQESHILLKAAFPLEIAAPKITCESPGGTTERPTLPNADPNPELSAADQAKWEIPFLHWLDLATEKGDYGLSLLTRDKHGVDAQPEQVRLTLLRSPTWPDPDCDRRRHTFTYALYPHGQTWQEAQTHHQAQELNSPLVPRIVEDRITSASGSLPPETSLLAWDCPHLHLMTLKQAEDQRGWILRCQETIGEGSQLNLTSGAIAEAEGLVKESLNLLEYPESSSSHSQDSLEIKPGQIHTWRLEG</sequence>
<dbReference type="InterPro" id="IPR011013">
    <property type="entry name" value="Gal_mutarotase_sf_dom"/>
</dbReference>